<sequence length="221" mass="24462">MNKENMDKNLKNTKIISTLGFLSLIFLALIGYLYINNQTKTRLTSLKELDKTLPTAPQPSSMADKSYPQLKAKTGTFLNYPQAEKRSLLTLATAKTSIKPGESFELIVKLNAAGEVVDGVEFILKYDPRLLTAAEEVGEGSFFTIYPQKEVNNQEGSLRVIALQSPDDNKTLNEEVVVTFLMRALSRGSANLNFDLDKTHVAAYGGQELLKQAMPLTLTIQ</sequence>
<feature type="transmembrane region" description="Helical" evidence="1">
    <location>
        <begin position="15"/>
        <end position="35"/>
    </location>
</feature>
<proteinExistence type="predicted"/>
<dbReference type="SUPFAM" id="SSF49384">
    <property type="entry name" value="Carbohydrate-binding domain"/>
    <property type="match status" value="1"/>
</dbReference>
<keyword evidence="1" id="KW-0812">Transmembrane</keyword>
<evidence type="ECO:0000313" key="3">
    <source>
        <dbReference type="EMBL" id="OGD53599.1"/>
    </source>
</evidence>
<organism evidence="3 4">
    <name type="scientific">Candidatus Beckwithbacteria bacterium RBG_13_35_6</name>
    <dbReference type="NCBI Taxonomy" id="1797456"/>
    <lineage>
        <taxon>Bacteria</taxon>
        <taxon>Candidatus Beckwithiibacteriota</taxon>
    </lineage>
</organism>
<name>A0A1F5DEJ2_9BACT</name>
<feature type="domain" description="Cohesin" evidence="2">
    <location>
        <begin position="94"/>
        <end position="191"/>
    </location>
</feature>
<reference evidence="3 4" key="1">
    <citation type="journal article" date="2016" name="Nat. Commun.">
        <title>Thousands of microbial genomes shed light on interconnected biogeochemical processes in an aquifer system.</title>
        <authorList>
            <person name="Anantharaman K."/>
            <person name="Brown C.T."/>
            <person name="Hug L.A."/>
            <person name="Sharon I."/>
            <person name="Castelle C.J."/>
            <person name="Probst A.J."/>
            <person name="Thomas B.C."/>
            <person name="Singh A."/>
            <person name="Wilkins M.J."/>
            <person name="Karaoz U."/>
            <person name="Brodie E.L."/>
            <person name="Williams K.H."/>
            <person name="Hubbard S.S."/>
            <person name="Banfield J.F."/>
        </authorList>
    </citation>
    <scope>NUCLEOTIDE SEQUENCE [LARGE SCALE GENOMIC DNA]</scope>
</reference>
<dbReference type="InterPro" id="IPR002102">
    <property type="entry name" value="Cohesin_dom"/>
</dbReference>
<dbReference type="Pfam" id="PF00963">
    <property type="entry name" value="Cohesin"/>
    <property type="match status" value="1"/>
</dbReference>
<keyword evidence="1" id="KW-1133">Transmembrane helix</keyword>
<comment type="caution">
    <text evidence="3">The sequence shown here is derived from an EMBL/GenBank/DDBJ whole genome shotgun (WGS) entry which is preliminary data.</text>
</comment>
<evidence type="ECO:0000256" key="1">
    <source>
        <dbReference type="SAM" id="Phobius"/>
    </source>
</evidence>
<accession>A0A1F5DEJ2</accession>
<dbReference type="CDD" id="cd08547">
    <property type="entry name" value="Type_II_cohesin"/>
    <property type="match status" value="1"/>
</dbReference>
<gene>
    <name evidence="3" type="ORF">A3J78_00310</name>
</gene>
<keyword evidence="1" id="KW-0472">Membrane</keyword>
<dbReference type="GO" id="GO:0000272">
    <property type="term" value="P:polysaccharide catabolic process"/>
    <property type="evidence" value="ECO:0007669"/>
    <property type="project" value="InterPro"/>
</dbReference>
<protein>
    <recommendedName>
        <fullName evidence="2">Cohesin domain-containing protein</fullName>
    </recommendedName>
</protein>
<dbReference type="GO" id="GO:0030246">
    <property type="term" value="F:carbohydrate binding"/>
    <property type="evidence" value="ECO:0007669"/>
    <property type="project" value="InterPro"/>
</dbReference>
<evidence type="ECO:0000259" key="2">
    <source>
        <dbReference type="Pfam" id="PF00963"/>
    </source>
</evidence>
<evidence type="ECO:0000313" key="4">
    <source>
        <dbReference type="Proteomes" id="UP000178758"/>
    </source>
</evidence>
<dbReference type="AlphaFoldDB" id="A0A1F5DEJ2"/>
<dbReference type="Gene3D" id="2.60.40.680">
    <property type="match status" value="1"/>
</dbReference>
<dbReference type="EMBL" id="MEZJ01000033">
    <property type="protein sequence ID" value="OGD53599.1"/>
    <property type="molecule type" value="Genomic_DNA"/>
</dbReference>
<dbReference type="Proteomes" id="UP000178758">
    <property type="component" value="Unassembled WGS sequence"/>
</dbReference>
<dbReference type="InterPro" id="IPR008965">
    <property type="entry name" value="CBM2/CBM3_carb-bd_dom_sf"/>
</dbReference>